<organism evidence="3">
    <name type="scientific">Chromera velia CCMP2878</name>
    <dbReference type="NCBI Taxonomy" id="1169474"/>
    <lineage>
        <taxon>Eukaryota</taxon>
        <taxon>Sar</taxon>
        <taxon>Alveolata</taxon>
        <taxon>Colpodellida</taxon>
        <taxon>Chromeraceae</taxon>
        <taxon>Chromera</taxon>
    </lineage>
</organism>
<dbReference type="GO" id="GO:0003723">
    <property type="term" value="F:RNA binding"/>
    <property type="evidence" value="ECO:0007669"/>
    <property type="project" value="InterPro"/>
</dbReference>
<dbReference type="InterPro" id="IPR050188">
    <property type="entry name" value="RluA_PseudoU_synthase"/>
</dbReference>
<dbReference type="InterPro" id="IPR006145">
    <property type="entry name" value="PsdUridine_synth_RsuA/RluA"/>
</dbReference>
<dbReference type="EMBL" id="CDMZ01000986">
    <property type="protein sequence ID" value="CEM25189.1"/>
    <property type="molecule type" value="Genomic_DNA"/>
</dbReference>
<protein>
    <recommendedName>
        <fullName evidence="2">Pseudouridine synthase RsuA/RluA-like domain-containing protein</fullName>
    </recommendedName>
</protein>
<feature type="non-terminal residue" evidence="3">
    <location>
        <position position="1"/>
    </location>
</feature>
<reference evidence="3" key="1">
    <citation type="submission" date="2014-11" db="EMBL/GenBank/DDBJ databases">
        <authorList>
            <person name="Otto D Thomas"/>
            <person name="Naeem Raeece"/>
        </authorList>
    </citation>
    <scope>NUCLEOTIDE SEQUENCE</scope>
</reference>
<dbReference type="Gene3D" id="3.30.2350.10">
    <property type="entry name" value="Pseudouridine synthase"/>
    <property type="match status" value="1"/>
</dbReference>
<dbReference type="AlphaFoldDB" id="A0A0G4G9D9"/>
<gene>
    <name evidence="3" type="ORF">Cvel_20768</name>
</gene>
<feature type="domain" description="Pseudouridine synthase RsuA/RluA-like" evidence="2">
    <location>
        <begin position="17"/>
        <end position="150"/>
    </location>
</feature>
<proteinExistence type="inferred from homology"/>
<dbReference type="InterPro" id="IPR020103">
    <property type="entry name" value="PsdUridine_synth_cat_dom_sf"/>
</dbReference>
<evidence type="ECO:0000259" key="2">
    <source>
        <dbReference type="Pfam" id="PF00849"/>
    </source>
</evidence>
<dbReference type="VEuPathDB" id="CryptoDB:Cvel_20768"/>
<accession>A0A0G4G9D9</accession>
<evidence type="ECO:0000256" key="1">
    <source>
        <dbReference type="ARBA" id="ARBA00010876"/>
    </source>
</evidence>
<dbReference type="PANTHER" id="PTHR21600">
    <property type="entry name" value="MITOCHONDRIAL RNA PSEUDOURIDINE SYNTHASE"/>
    <property type="match status" value="1"/>
</dbReference>
<dbReference type="CDD" id="cd02869">
    <property type="entry name" value="PseudoU_synth_RluA_like"/>
    <property type="match status" value="1"/>
</dbReference>
<dbReference type="GO" id="GO:0000455">
    <property type="term" value="P:enzyme-directed rRNA pseudouridine synthesis"/>
    <property type="evidence" value="ECO:0007669"/>
    <property type="project" value="TreeGrafter"/>
</dbReference>
<dbReference type="GO" id="GO:0009982">
    <property type="term" value="F:pseudouridine synthase activity"/>
    <property type="evidence" value="ECO:0007669"/>
    <property type="project" value="InterPro"/>
</dbReference>
<dbReference type="PANTHER" id="PTHR21600:SF44">
    <property type="entry name" value="RIBOSOMAL LARGE SUBUNIT PSEUDOURIDINE SYNTHASE D"/>
    <property type="match status" value="1"/>
</dbReference>
<dbReference type="Pfam" id="PF00849">
    <property type="entry name" value="PseudoU_synth_2"/>
    <property type="match status" value="1"/>
</dbReference>
<sequence>AYTTKVWAEKLRETLDYESLQHGLCHRLDRDTSGPLLIARTIRAWHYLRQLQKMRLMKKEYICLVHGRPSRQWGIINAPLAKGDFGGSGEAFMSQVDGDRGQEALTFYMVLGHLKSPAGSFSLQGPSPLSLCYVRIITGRTHQIRAHFKHIHCPLVCDFLYSKKTHVHDNVWCRRLFLHCQSVSFRDPDSGKYQSVAVRLPADLIEALQACTEDLPHPHPAMPSLNSPRDLMRAPFFSDRLPEEALSLLEAATRKDHQSFFISPGDPPPVSKAFEKTFQDFKLRMGGLTPDVERLLKTIDAEDAKKVMATFKFPGTPHIGRNMFVLGWPDGGPEDFCSMQVLHNSGELWDHIMKKYVKGKYANVTLGGGGFYGDGEVISTAAPTQ</sequence>
<comment type="similarity">
    <text evidence="1">Belongs to the pseudouridine synthase RluA family.</text>
</comment>
<name>A0A0G4G9D9_9ALVE</name>
<evidence type="ECO:0000313" key="3">
    <source>
        <dbReference type="EMBL" id="CEM25189.1"/>
    </source>
</evidence>
<dbReference type="SUPFAM" id="SSF55120">
    <property type="entry name" value="Pseudouridine synthase"/>
    <property type="match status" value="1"/>
</dbReference>